<sequence>MSKCIANKPCKNCPWKKSSAAGGKDIANFDMGMMRNLSSTSPARGRTNDDFRNLFACHESLESKEYVCAGYAARDGIHNIRLRLYALQHNFSLQTVVQNAEKHELYDNFYQMLDAYEQANSIKS</sequence>
<dbReference type="OrthoDB" id="8905293at2"/>
<dbReference type="STRING" id="1187848.A1QO_02525"/>
<gene>
    <name evidence="1" type="ORF">A1QO_02525</name>
</gene>
<dbReference type="RefSeq" id="WP_017041267.1">
    <property type="nucleotide sequence ID" value="NZ_AJYQ02000002.1"/>
</dbReference>
<comment type="caution">
    <text evidence="1">The sequence shown here is derived from an EMBL/GenBank/DDBJ whole genome shotgun (WGS) entry which is preliminary data.</text>
</comment>
<reference evidence="1 2" key="1">
    <citation type="journal article" date="2012" name="Science">
        <title>Ecological populations of bacteria act as socially cohesive units of antibiotic production and resistance.</title>
        <authorList>
            <person name="Cordero O.X."/>
            <person name="Wildschutte H."/>
            <person name="Kirkup B."/>
            <person name="Proehl S."/>
            <person name="Ngo L."/>
            <person name="Hussain F."/>
            <person name="Le Roux F."/>
            <person name="Mincer T."/>
            <person name="Polz M.F."/>
        </authorList>
    </citation>
    <scope>NUCLEOTIDE SEQUENCE [LARGE SCALE GENOMIC DNA]</scope>
    <source>
        <strain evidence="1 2">ZF-129</strain>
    </source>
</reference>
<evidence type="ECO:0000313" key="1">
    <source>
        <dbReference type="EMBL" id="OEE38272.1"/>
    </source>
</evidence>
<dbReference type="AlphaFoldDB" id="A0A1E5BK93"/>
<protein>
    <submittedName>
        <fullName evidence="1">Uncharacterized protein</fullName>
    </submittedName>
</protein>
<dbReference type="Pfam" id="PF19800">
    <property type="entry name" value="DUF6283"/>
    <property type="match status" value="1"/>
</dbReference>
<proteinExistence type="predicted"/>
<dbReference type="EMBL" id="AJYQ02000002">
    <property type="protein sequence ID" value="OEE38272.1"/>
    <property type="molecule type" value="Genomic_DNA"/>
</dbReference>
<dbReference type="InterPro" id="IPR046250">
    <property type="entry name" value="DUF6283"/>
</dbReference>
<evidence type="ECO:0000313" key="2">
    <source>
        <dbReference type="Proteomes" id="UP000094741"/>
    </source>
</evidence>
<accession>A0A1E5BK93</accession>
<dbReference type="eggNOG" id="ENOG5033J8H">
    <property type="taxonomic scope" value="Bacteria"/>
</dbReference>
<dbReference type="Proteomes" id="UP000094741">
    <property type="component" value="Unassembled WGS sequence"/>
</dbReference>
<organism evidence="1 2">
    <name type="scientific">Vibrio genomosp. F10 str. ZF-129</name>
    <dbReference type="NCBI Taxonomy" id="1187848"/>
    <lineage>
        <taxon>Bacteria</taxon>
        <taxon>Pseudomonadati</taxon>
        <taxon>Pseudomonadota</taxon>
        <taxon>Gammaproteobacteria</taxon>
        <taxon>Vibrionales</taxon>
        <taxon>Vibrionaceae</taxon>
        <taxon>Vibrio</taxon>
    </lineage>
</organism>
<name>A0A1E5BK93_9VIBR</name>